<keyword evidence="4" id="KW-1185">Reference proteome</keyword>
<comment type="caution">
    <text evidence="2">The sequence shown here is derived from an EMBL/GenBank/DDBJ whole genome shotgun (WGS) entry which is preliminary data.</text>
</comment>
<accession>A0ABN9U9N4</accession>
<feature type="transmembrane region" description="Helical" evidence="1">
    <location>
        <begin position="49"/>
        <end position="73"/>
    </location>
</feature>
<reference evidence="2" key="1">
    <citation type="submission" date="2023-10" db="EMBL/GenBank/DDBJ databases">
        <authorList>
            <person name="Chen Y."/>
            <person name="Shah S."/>
            <person name="Dougan E. K."/>
            <person name="Thang M."/>
            <person name="Chan C."/>
        </authorList>
    </citation>
    <scope>NUCLEOTIDE SEQUENCE [LARGE SCALE GENOMIC DNA]</scope>
</reference>
<dbReference type="Proteomes" id="UP001189429">
    <property type="component" value="Unassembled WGS sequence"/>
</dbReference>
<evidence type="ECO:0000313" key="3">
    <source>
        <dbReference type="EMBL" id="CAK0893746.1"/>
    </source>
</evidence>
<dbReference type="EMBL" id="CAUYUJ010019801">
    <property type="protein sequence ID" value="CAK0893746.1"/>
    <property type="molecule type" value="Genomic_DNA"/>
</dbReference>
<dbReference type="EMBL" id="CAUYUJ010015544">
    <property type="protein sequence ID" value="CAK0855340.1"/>
    <property type="molecule type" value="Genomic_DNA"/>
</dbReference>
<evidence type="ECO:0000313" key="2">
    <source>
        <dbReference type="EMBL" id="CAK0855340.1"/>
    </source>
</evidence>
<keyword evidence="1" id="KW-1133">Transmembrane helix</keyword>
<keyword evidence="1" id="KW-0812">Transmembrane</keyword>
<evidence type="ECO:0000256" key="1">
    <source>
        <dbReference type="SAM" id="Phobius"/>
    </source>
</evidence>
<sequence length="169" mass="19112">MGLIRSYLWLREYPQGGILHGSLKQVQKKYKDHYGVPTVLWRPTGSIPFWYRSLCLLLFIIVRACIVAAIAVIGSGHIVRSETDDRILNIVGLFFIADLDDVVHNMCTPPPLHHILDTMPPMELGLLADPPEDDPSVPVTGVFMHFAAVVRIWTMATFWMFCTTILTYS</sequence>
<name>A0ABN9U9N4_9DINO</name>
<proteinExistence type="predicted"/>
<keyword evidence="1" id="KW-0472">Membrane</keyword>
<protein>
    <submittedName>
        <fullName evidence="2">Uncharacterized protein</fullName>
    </submittedName>
</protein>
<organism evidence="2 4">
    <name type="scientific">Prorocentrum cordatum</name>
    <dbReference type="NCBI Taxonomy" id="2364126"/>
    <lineage>
        <taxon>Eukaryota</taxon>
        <taxon>Sar</taxon>
        <taxon>Alveolata</taxon>
        <taxon>Dinophyceae</taxon>
        <taxon>Prorocentrales</taxon>
        <taxon>Prorocentraceae</taxon>
        <taxon>Prorocentrum</taxon>
    </lineage>
</organism>
<gene>
    <name evidence="2" type="ORF">PCOR1329_LOCUS46115</name>
    <name evidence="3" type="ORF">PCOR1329_LOCUS73000</name>
</gene>
<feature type="transmembrane region" description="Helical" evidence="1">
    <location>
        <begin position="142"/>
        <end position="168"/>
    </location>
</feature>
<evidence type="ECO:0000313" key="4">
    <source>
        <dbReference type="Proteomes" id="UP001189429"/>
    </source>
</evidence>